<dbReference type="Pfam" id="PF04402">
    <property type="entry name" value="SIMPL"/>
    <property type="match status" value="1"/>
</dbReference>
<dbReference type="RefSeq" id="WP_244935346.1">
    <property type="nucleotide sequence ID" value="NZ_BAAAEV010000001.1"/>
</dbReference>
<organism evidence="2 3">
    <name type="scientific">Sphingomonas japonica</name>
    <dbReference type="NCBI Taxonomy" id="511662"/>
    <lineage>
        <taxon>Bacteria</taxon>
        <taxon>Pseudomonadati</taxon>
        <taxon>Pseudomonadota</taxon>
        <taxon>Alphaproteobacteria</taxon>
        <taxon>Sphingomonadales</taxon>
        <taxon>Sphingomonadaceae</taxon>
        <taxon>Sphingomonas</taxon>
    </lineage>
</organism>
<feature type="chain" id="PRO_5045500114" description="DUF541 domain-containing protein" evidence="1">
    <location>
        <begin position="23"/>
        <end position="241"/>
    </location>
</feature>
<comment type="caution">
    <text evidence="2">The sequence shown here is derived from an EMBL/GenBank/DDBJ whole genome shotgun (WGS) entry which is preliminary data.</text>
</comment>
<accession>A0ABX0TYP3</accession>
<dbReference type="InterPro" id="IPR052022">
    <property type="entry name" value="26kDa_periplasmic_antigen"/>
</dbReference>
<protein>
    <recommendedName>
        <fullName evidence="4">DUF541 domain-containing protein</fullName>
    </recommendedName>
</protein>
<evidence type="ECO:0000256" key="1">
    <source>
        <dbReference type="SAM" id="SignalP"/>
    </source>
</evidence>
<dbReference type="Gene3D" id="3.30.70.2970">
    <property type="entry name" value="Protein of unknown function (DUF541), domain 2"/>
    <property type="match status" value="1"/>
</dbReference>
<keyword evidence="1" id="KW-0732">Signal</keyword>
<gene>
    <name evidence="2" type="ORF">FHT01_000980</name>
</gene>
<keyword evidence="3" id="KW-1185">Reference proteome</keyword>
<dbReference type="PANTHER" id="PTHR34387">
    <property type="entry name" value="SLR1258 PROTEIN"/>
    <property type="match status" value="1"/>
</dbReference>
<dbReference type="Gene3D" id="3.30.110.170">
    <property type="entry name" value="Protein of unknown function (DUF541), domain 1"/>
    <property type="match status" value="1"/>
</dbReference>
<sequence length="241" mass="25590">MIRKLLISATALPLLALVPAAAQTQPAAQPPMLLDATLLDVVAEGRTTRVPDLATINAGVVTQSATAAAAMTANSAAMARVTAALKRAGVADRDIQTSTIGLSPQYRYAENQPPVITGYQASNRVTVRFRDIARSGTILDALVREGANSIDGPTLGLADPDPAMDEARTNAVKRARARAELYARAAGLRVERVLSISEQQQPPVGPMPVMMSARMEAKDATEVVPGEQDITAQLWVRFLLR</sequence>
<evidence type="ECO:0000313" key="3">
    <source>
        <dbReference type="Proteomes" id="UP000788153"/>
    </source>
</evidence>
<proteinExistence type="predicted"/>
<dbReference type="PANTHER" id="PTHR34387:SF1">
    <property type="entry name" value="PERIPLASMIC IMMUNOGENIC PROTEIN"/>
    <property type="match status" value="1"/>
</dbReference>
<dbReference type="InterPro" id="IPR007497">
    <property type="entry name" value="SIMPL/DUF541"/>
</dbReference>
<reference evidence="2 3" key="1">
    <citation type="submission" date="2020-03" db="EMBL/GenBank/DDBJ databases">
        <title>Genomic Encyclopedia of Type Strains, Phase IV (KMG-IV): sequencing the most valuable type-strain genomes for metagenomic binning, comparative biology and taxonomic classification.</title>
        <authorList>
            <person name="Goeker M."/>
        </authorList>
    </citation>
    <scope>NUCLEOTIDE SEQUENCE [LARGE SCALE GENOMIC DNA]</scope>
    <source>
        <strain evidence="2 3">DSM 22753</strain>
    </source>
</reference>
<dbReference type="Proteomes" id="UP000788153">
    <property type="component" value="Unassembled WGS sequence"/>
</dbReference>
<evidence type="ECO:0000313" key="2">
    <source>
        <dbReference type="EMBL" id="NIJ23438.1"/>
    </source>
</evidence>
<evidence type="ECO:0008006" key="4">
    <source>
        <dbReference type="Google" id="ProtNLM"/>
    </source>
</evidence>
<dbReference type="EMBL" id="JAASQP010000001">
    <property type="protein sequence ID" value="NIJ23438.1"/>
    <property type="molecule type" value="Genomic_DNA"/>
</dbReference>
<name>A0ABX0TYP3_9SPHN</name>
<feature type="signal peptide" evidence="1">
    <location>
        <begin position="1"/>
        <end position="22"/>
    </location>
</feature>